<dbReference type="InterPro" id="IPR015943">
    <property type="entry name" value="WD40/YVTN_repeat-like_dom_sf"/>
</dbReference>
<dbReference type="Proteomes" id="UP000625316">
    <property type="component" value="Unassembled WGS sequence"/>
</dbReference>
<dbReference type="InterPro" id="IPR018511">
    <property type="entry name" value="Hemolysin-typ_Ca-bd_CS"/>
</dbReference>
<dbReference type="RefSeq" id="WP_264323736.1">
    <property type="nucleotide sequence ID" value="NZ_JADEXQ010000009.1"/>
</dbReference>
<feature type="region of interest" description="Disordered" evidence="1">
    <location>
        <begin position="509"/>
        <end position="546"/>
    </location>
</feature>
<comment type="caution">
    <text evidence="3">The sequence shown here is derived from an EMBL/GenBank/DDBJ whole genome shotgun (WGS) entry which is preliminary data.</text>
</comment>
<dbReference type="SUPFAM" id="SSF51120">
    <property type="entry name" value="beta-Roll"/>
    <property type="match status" value="1"/>
</dbReference>
<dbReference type="GO" id="GO:0005509">
    <property type="term" value="F:calcium ion binding"/>
    <property type="evidence" value="ECO:0007669"/>
    <property type="project" value="InterPro"/>
</dbReference>
<name>A0A928VJJ7_9CYAN</name>
<dbReference type="InterPro" id="IPR011049">
    <property type="entry name" value="Serralysin-like_metalloprot_C"/>
</dbReference>
<proteinExistence type="predicted"/>
<keyword evidence="4" id="KW-1185">Reference proteome</keyword>
<feature type="domain" description="Choice-of-anchor I" evidence="2">
    <location>
        <begin position="20"/>
        <end position="508"/>
    </location>
</feature>
<evidence type="ECO:0000313" key="3">
    <source>
        <dbReference type="EMBL" id="MBE9028913.1"/>
    </source>
</evidence>
<evidence type="ECO:0000313" key="4">
    <source>
        <dbReference type="Proteomes" id="UP000625316"/>
    </source>
</evidence>
<dbReference type="Gene3D" id="2.130.10.10">
    <property type="entry name" value="YVTN repeat-like/Quinoprotein amine dehydrogenase"/>
    <property type="match status" value="1"/>
</dbReference>
<organism evidence="3 4">
    <name type="scientific">Romeriopsis navalis LEGE 11480</name>
    <dbReference type="NCBI Taxonomy" id="2777977"/>
    <lineage>
        <taxon>Bacteria</taxon>
        <taxon>Bacillati</taxon>
        <taxon>Cyanobacteriota</taxon>
        <taxon>Cyanophyceae</taxon>
        <taxon>Leptolyngbyales</taxon>
        <taxon>Leptolyngbyaceae</taxon>
        <taxon>Romeriopsis</taxon>
        <taxon>Romeriopsis navalis</taxon>
    </lineage>
</organism>
<accession>A0A928VJJ7</accession>
<dbReference type="InterPro" id="IPR052956">
    <property type="entry name" value="Mesenchyme-surface_protein"/>
</dbReference>
<evidence type="ECO:0000259" key="2">
    <source>
        <dbReference type="Pfam" id="PF22494"/>
    </source>
</evidence>
<dbReference type="PROSITE" id="PS00330">
    <property type="entry name" value="HEMOLYSIN_CALCIUM"/>
    <property type="match status" value="1"/>
</dbReference>
<dbReference type="EMBL" id="JADEXQ010000009">
    <property type="protein sequence ID" value="MBE9028913.1"/>
    <property type="molecule type" value="Genomic_DNA"/>
</dbReference>
<dbReference type="InterPro" id="IPR055188">
    <property type="entry name" value="Choice_anch_I"/>
</dbReference>
<dbReference type="PANTHER" id="PTHR46928">
    <property type="entry name" value="MESENCHYME-SPECIFIC CELL SURFACE GLYCOPROTEIN"/>
    <property type="match status" value="1"/>
</dbReference>
<dbReference type="AlphaFoldDB" id="A0A928VJJ7"/>
<dbReference type="InterPro" id="IPR001343">
    <property type="entry name" value="Hemolysn_Ca-bd"/>
</dbReference>
<dbReference type="Pfam" id="PF22494">
    <property type="entry name" value="choice_anch_I"/>
    <property type="match status" value="1"/>
</dbReference>
<evidence type="ECO:0000256" key="1">
    <source>
        <dbReference type="SAM" id="MobiDB-lite"/>
    </source>
</evidence>
<sequence length="696" mass="72522">MTDSQNIRLERIGAVTSDIGAEISAYDAANQLLFVVSGSTEVQVFDLSDPANPQPFAAAPVIDLTDLGAPIGGINSVAFKNGLLALALEAEIQTDPGAVAIVDINTIVNGTPIADAAKAFQAGALPDMVTFSPDGKMVLTANEGEPDDGINPEGSITIVDLSGGLADVTAANVTTANFQAFNGRESELRAAGVRIFPDIPAAIDFEPEYIAVAPNGQQAFVALQENNSVAVLNLATKTVENIVPLGLKDFSQPGNGIDASDRDGAINIVNQPVFGFYMPDGIAAYEVHGSTYYITANEGDDRGDADEAGTGDAIRIKDLGDVVSFGRNGLALDSKFDPSITEDENLGRLTISSVDGDTDGDGNIDQLISYSSRSFSIWDAHGNQVFDSGDQIAQITAAQAPELFNANNGDPEDFDTRSDNKGAEPEAVTIGEIAGRPYAFIGLERAGGGVLVYDVSQPTAPEFVQYARNDEDIAPEGLTFISAEDSPNGKPLLTVANEVSNTIAVYEIDVPQQPDATDTGSGSSRDPGVKQEEPTNPMGDGNGDSAAMSIYGRDYAETLMGSSGNEMIFGNGGMDELIGKAGDDKIYGGSQADRIMAGAGNDVIYANGGMDYINSGSGLDQIWLGGASDAIVVLETGDGYDKIMNYQAGSTRFKFANPGNLTYTDSAAGLQISQGNDLLAVVAHRTTGDFGTPSFV</sequence>
<dbReference type="NCBIfam" id="NF038117">
    <property type="entry name" value="choice_anch_I"/>
    <property type="match status" value="1"/>
</dbReference>
<dbReference type="SUPFAM" id="SSF51004">
    <property type="entry name" value="C-terminal (heme d1) domain of cytochrome cd1-nitrite reductase"/>
    <property type="match status" value="1"/>
</dbReference>
<reference evidence="3" key="1">
    <citation type="submission" date="2020-10" db="EMBL/GenBank/DDBJ databases">
        <authorList>
            <person name="Castelo-Branco R."/>
            <person name="Eusebio N."/>
            <person name="Adriana R."/>
            <person name="Vieira A."/>
            <person name="Brugerolle De Fraissinette N."/>
            <person name="Rezende De Castro R."/>
            <person name="Schneider M.P."/>
            <person name="Vasconcelos V."/>
            <person name="Leao P.N."/>
        </authorList>
    </citation>
    <scope>NUCLEOTIDE SEQUENCE</scope>
    <source>
        <strain evidence="3">LEGE 11480</strain>
    </source>
</reference>
<dbReference type="Gene3D" id="2.150.10.10">
    <property type="entry name" value="Serralysin-like metalloprotease, C-terminal"/>
    <property type="match status" value="1"/>
</dbReference>
<protein>
    <submittedName>
        <fullName evidence="3">Choice-of-anchor I family protein</fullName>
    </submittedName>
</protein>
<feature type="compositionally biased region" description="Polar residues" evidence="1">
    <location>
        <begin position="514"/>
        <end position="524"/>
    </location>
</feature>
<gene>
    <name evidence="3" type="ORF">IQ266_03945</name>
</gene>
<dbReference type="InterPro" id="IPR011048">
    <property type="entry name" value="Haem_d1_sf"/>
</dbReference>
<dbReference type="Pfam" id="PF00353">
    <property type="entry name" value="HemolysinCabind"/>
    <property type="match status" value="1"/>
</dbReference>
<dbReference type="PANTHER" id="PTHR46928:SF1">
    <property type="entry name" value="MESENCHYME-SPECIFIC CELL SURFACE GLYCOPROTEIN"/>
    <property type="match status" value="1"/>
</dbReference>